<dbReference type="RefSeq" id="XP_018494880.1">
    <property type="nucleotide sequence ID" value="XM_018639364.1"/>
</dbReference>
<evidence type="ECO:0000256" key="1">
    <source>
        <dbReference type="SAM" id="MobiDB-lite"/>
    </source>
</evidence>
<evidence type="ECO:0000313" key="3">
    <source>
        <dbReference type="Proteomes" id="UP000694867"/>
    </source>
</evidence>
<name>A0AAJ7P9N3_9ACAR</name>
<keyword evidence="2" id="KW-0472">Membrane</keyword>
<dbReference type="AlphaFoldDB" id="A0AAJ7P9N3"/>
<gene>
    <name evidence="4" type="primary">LOC108864203</name>
</gene>
<keyword evidence="2" id="KW-1133">Transmembrane helix</keyword>
<protein>
    <submittedName>
        <fullName evidence="4">Uncharacterized protein LOC108864203</fullName>
    </submittedName>
</protein>
<dbReference type="KEGG" id="goe:108864203"/>
<organism evidence="3 4">
    <name type="scientific">Galendromus occidentalis</name>
    <name type="common">western predatory mite</name>
    <dbReference type="NCBI Taxonomy" id="34638"/>
    <lineage>
        <taxon>Eukaryota</taxon>
        <taxon>Metazoa</taxon>
        <taxon>Ecdysozoa</taxon>
        <taxon>Arthropoda</taxon>
        <taxon>Chelicerata</taxon>
        <taxon>Arachnida</taxon>
        <taxon>Acari</taxon>
        <taxon>Parasitiformes</taxon>
        <taxon>Mesostigmata</taxon>
        <taxon>Gamasina</taxon>
        <taxon>Phytoseioidea</taxon>
        <taxon>Phytoseiidae</taxon>
        <taxon>Typhlodrominae</taxon>
        <taxon>Galendromus</taxon>
    </lineage>
</organism>
<dbReference type="GeneID" id="108864203"/>
<reference evidence="4" key="1">
    <citation type="submission" date="2025-08" db="UniProtKB">
        <authorList>
            <consortium name="RefSeq"/>
        </authorList>
    </citation>
    <scope>IDENTIFICATION</scope>
</reference>
<feature type="transmembrane region" description="Helical" evidence="2">
    <location>
        <begin position="53"/>
        <end position="71"/>
    </location>
</feature>
<feature type="region of interest" description="Disordered" evidence="1">
    <location>
        <begin position="1"/>
        <end position="27"/>
    </location>
</feature>
<dbReference type="Proteomes" id="UP000694867">
    <property type="component" value="Unplaced"/>
</dbReference>
<sequence>MNKENNSEKVGLLAAGMPRTPQAGESESRGMISAASRYISHQLVMSAWRRKPVLLFTILAITVLVLFVQHTQVGGDPKVPRLLDKQLKEPGAAAQRQSEVRFSAHLQQPPESDHGSDHAQPIRHPAATKNSLLSKRPLPETALRDPVTAPAGAPLHRVVHFDLKGAPPKISYLKKVLPILKEAGATGELGYLGNGGLRNIGCALLLLE</sequence>
<accession>A0AAJ7P9N3</accession>
<keyword evidence="2" id="KW-0812">Transmembrane</keyword>
<proteinExistence type="predicted"/>
<evidence type="ECO:0000256" key="2">
    <source>
        <dbReference type="SAM" id="Phobius"/>
    </source>
</evidence>
<keyword evidence="3" id="KW-1185">Reference proteome</keyword>
<evidence type="ECO:0000313" key="4">
    <source>
        <dbReference type="RefSeq" id="XP_018494880.1"/>
    </source>
</evidence>